<sequence>MIKIFLTYIIHNILKILHEEEIEIKLLGLSPVPFGDSASGILGQFDEYSRLLLPVACGLFDGAVRLLTPRRALLDARRRLYSGVLPVSLIYVSRSSLSNRLSFLSLDVIASSAPRESAISSSGNIDPVCDLNNREDGSLVSCSSSVRLCLTAEFRRVSTLRRWKAVRSLLDPCFRMPGVPLRGGTRGCLPQWVSSFWAFGPKSLLCLGL</sequence>
<comment type="caution">
    <text evidence="1">The sequence shown here is derived from an EMBL/GenBank/DDBJ whole genome shotgun (WGS) entry which is preliminary data.</text>
</comment>
<proteinExistence type="predicted"/>
<evidence type="ECO:0000313" key="2">
    <source>
        <dbReference type="Proteomes" id="UP000824890"/>
    </source>
</evidence>
<dbReference type="EMBL" id="JAGKQM010000014">
    <property type="protein sequence ID" value="KAH0886030.1"/>
    <property type="molecule type" value="Genomic_DNA"/>
</dbReference>
<dbReference type="Proteomes" id="UP000824890">
    <property type="component" value="Unassembled WGS sequence"/>
</dbReference>
<keyword evidence="2" id="KW-1185">Reference proteome</keyword>
<reference evidence="1 2" key="1">
    <citation type="submission" date="2021-05" db="EMBL/GenBank/DDBJ databases">
        <title>Genome Assembly of Synthetic Allotetraploid Brassica napus Reveals Homoeologous Exchanges between Subgenomes.</title>
        <authorList>
            <person name="Davis J.T."/>
        </authorList>
    </citation>
    <scope>NUCLEOTIDE SEQUENCE [LARGE SCALE GENOMIC DNA]</scope>
    <source>
        <strain evidence="2">cv. Da-Ae</strain>
        <tissue evidence="1">Seedling</tissue>
    </source>
</reference>
<protein>
    <submittedName>
        <fullName evidence="1">Uncharacterized protein</fullName>
    </submittedName>
</protein>
<organism evidence="1 2">
    <name type="scientific">Brassica napus</name>
    <name type="common">Rape</name>
    <dbReference type="NCBI Taxonomy" id="3708"/>
    <lineage>
        <taxon>Eukaryota</taxon>
        <taxon>Viridiplantae</taxon>
        <taxon>Streptophyta</taxon>
        <taxon>Embryophyta</taxon>
        <taxon>Tracheophyta</taxon>
        <taxon>Spermatophyta</taxon>
        <taxon>Magnoliopsida</taxon>
        <taxon>eudicotyledons</taxon>
        <taxon>Gunneridae</taxon>
        <taxon>Pentapetalae</taxon>
        <taxon>rosids</taxon>
        <taxon>malvids</taxon>
        <taxon>Brassicales</taxon>
        <taxon>Brassicaceae</taxon>
        <taxon>Brassiceae</taxon>
        <taxon>Brassica</taxon>
    </lineage>
</organism>
<evidence type="ECO:0000313" key="1">
    <source>
        <dbReference type="EMBL" id="KAH0886030.1"/>
    </source>
</evidence>
<accession>A0ABQ8A1P3</accession>
<name>A0ABQ8A1P3_BRANA</name>
<gene>
    <name evidence="1" type="ORF">HID58_062126</name>
</gene>